<dbReference type="Pfam" id="PF13618">
    <property type="entry name" value="Gluconate_2-dh3"/>
    <property type="match status" value="1"/>
</dbReference>
<feature type="region of interest" description="Disordered" evidence="1">
    <location>
        <begin position="192"/>
        <end position="216"/>
    </location>
</feature>
<keyword evidence="3" id="KW-1185">Reference proteome</keyword>
<protein>
    <recommendedName>
        <fullName evidence="4">Gluconate 2-dehydrogenase subunit 3 family protein</fullName>
    </recommendedName>
</protein>
<evidence type="ECO:0000256" key="1">
    <source>
        <dbReference type="SAM" id="MobiDB-lite"/>
    </source>
</evidence>
<dbReference type="Proteomes" id="UP001156614">
    <property type="component" value="Unassembled WGS sequence"/>
</dbReference>
<comment type="caution">
    <text evidence="2">The sequence shown here is derived from an EMBL/GenBank/DDBJ whole genome shotgun (WGS) entry which is preliminary data.</text>
</comment>
<accession>A0AAV5NG67</accession>
<sequence>MPLPSDYPEFLASDHLSGRTRDILVTRLEDDRLQAPRVLSPKAFAVLEAILPVLLPQEDILGNSPLNLAVRIDTALAGPRDGWRFAELPPDVTAWEQALLTLDDLAQAQHSMPFPALNASEIGQTLDELAEGRHGINAANRLTPEQMQKWSFDLRADAIECFLADARVQDALGISANLNGGDGVFQGFQTVDANERESFEPSPKFPSAKPRDKTFP</sequence>
<evidence type="ECO:0000313" key="3">
    <source>
        <dbReference type="Proteomes" id="UP001156614"/>
    </source>
</evidence>
<name>A0AAV5NG67_9PROT</name>
<dbReference type="EMBL" id="BSNU01000003">
    <property type="protein sequence ID" value="GLQ63419.1"/>
    <property type="molecule type" value="Genomic_DNA"/>
</dbReference>
<evidence type="ECO:0008006" key="4">
    <source>
        <dbReference type="Google" id="ProtNLM"/>
    </source>
</evidence>
<dbReference type="InterPro" id="IPR027056">
    <property type="entry name" value="Gluconate_2DH_su3"/>
</dbReference>
<proteinExistence type="predicted"/>
<reference evidence="3" key="1">
    <citation type="journal article" date="2019" name="Int. J. Syst. Evol. Microbiol.">
        <title>The Global Catalogue of Microorganisms (GCM) 10K type strain sequencing project: providing services to taxonomists for standard genome sequencing and annotation.</title>
        <authorList>
            <consortium name="The Broad Institute Genomics Platform"/>
            <consortium name="The Broad Institute Genome Sequencing Center for Infectious Disease"/>
            <person name="Wu L."/>
            <person name="Ma J."/>
        </authorList>
    </citation>
    <scope>NUCLEOTIDE SEQUENCE [LARGE SCALE GENOMIC DNA]</scope>
    <source>
        <strain evidence="3">NBRC 3267</strain>
    </source>
</reference>
<organism evidence="2 3">
    <name type="scientific">Gluconobacter cerinus</name>
    <dbReference type="NCBI Taxonomy" id="38307"/>
    <lineage>
        <taxon>Bacteria</taxon>
        <taxon>Pseudomonadati</taxon>
        <taxon>Pseudomonadota</taxon>
        <taxon>Alphaproteobacteria</taxon>
        <taxon>Acetobacterales</taxon>
        <taxon>Acetobacteraceae</taxon>
        <taxon>Gluconobacter</taxon>
    </lineage>
</organism>
<dbReference type="RefSeq" id="WP_244591083.1">
    <property type="nucleotide sequence ID" value="NZ_BEWM01000002.1"/>
</dbReference>
<gene>
    <name evidence="2" type="ORF">GCM10007867_22640</name>
</gene>
<dbReference type="AlphaFoldDB" id="A0AAV5NG67"/>
<evidence type="ECO:0000313" key="2">
    <source>
        <dbReference type="EMBL" id="GLQ63419.1"/>
    </source>
</evidence>